<feature type="domain" description="UspA" evidence="2">
    <location>
        <begin position="163"/>
        <end position="288"/>
    </location>
</feature>
<name>A0ABN1D4X7_SACER</name>
<accession>A0ABN1D4X7</accession>
<evidence type="ECO:0000259" key="2">
    <source>
        <dbReference type="Pfam" id="PF00582"/>
    </source>
</evidence>
<sequence length="288" mass="30483">MHGLHTDYVIAGFDGSAESRRAAWWAASEAASRHQPLVLVHAFSIALEELTRIHLPSEAVVDEPLHSAAQPVLEDLAAQIREGMPGLQVRTGVRMGHPASVLVDAAVGASVLVLGPPRLSRTRRVLLGSTADELVRTAHVPVVVVRGEHGAVLASPTPPELSHIVVGVDGSPCSTRAIGFAFDFADRHNAELVGLLVGRRDHRTGSDDARRGILSDAMSVWTERYPDVVVREEVTTAEHPADALLTAAVDADLLVVGVRGHGAVHTTCLGSVSHAVVHYAPCPVAVVR</sequence>
<dbReference type="InterPro" id="IPR014729">
    <property type="entry name" value="Rossmann-like_a/b/a_fold"/>
</dbReference>
<evidence type="ECO:0000313" key="3">
    <source>
        <dbReference type="EMBL" id="GAA0534266.1"/>
    </source>
</evidence>
<feature type="domain" description="UspA" evidence="2">
    <location>
        <begin position="9"/>
        <end position="146"/>
    </location>
</feature>
<evidence type="ECO:0000313" key="4">
    <source>
        <dbReference type="Proteomes" id="UP001500729"/>
    </source>
</evidence>
<dbReference type="SUPFAM" id="SSF52402">
    <property type="entry name" value="Adenine nucleotide alpha hydrolases-like"/>
    <property type="match status" value="2"/>
</dbReference>
<proteinExistence type="inferred from homology"/>
<dbReference type="Gene3D" id="3.40.50.620">
    <property type="entry name" value="HUPs"/>
    <property type="match status" value="2"/>
</dbReference>
<gene>
    <name evidence="3" type="ORF">GCM10009533_36730</name>
</gene>
<dbReference type="Pfam" id="PF00582">
    <property type="entry name" value="Usp"/>
    <property type="match status" value="2"/>
</dbReference>
<evidence type="ECO:0000256" key="1">
    <source>
        <dbReference type="ARBA" id="ARBA00008791"/>
    </source>
</evidence>
<organism evidence="3 4">
    <name type="scientific">Saccharopolyspora erythraea</name>
    <name type="common">Streptomyces erythraeus</name>
    <dbReference type="NCBI Taxonomy" id="1836"/>
    <lineage>
        <taxon>Bacteria</taxon>
        <taxon>Bacillati</taxon>
        <taxon>Actinomycetota</taxon>
        <taxon>Actinomycetes</taxon>
        <taxon>Pseudonocardiales</taxon>
        <taxon>Pseudonocardiaceae</taxon>
        <taxon>Saccharopolyspora</taxon>
    </lineage>
</organism>
<comment type="similarity">
    <text evidence="1">Belongs to the universal stress protein A family.</text>
</comment>
<comment type="caution">
    <text evidence="3">The sequence shown here is derived from an EMBL/GenBank/DDBJ whole genome shotgun (WGS) entry which is preliminary data.</text>
</comment>
<keyword evidence="4" id="KW-1185">Reference proteome</keyword>
<dbReference type="PRINTS" id="PR01438">
    <property type="entry name" value="UNVRSLSTRESS"/>
</dbReference>
<dbReference type="CDD" id="cd00293">
    <property type="entry name" value="USP-like"/>
    <property type="match status" value="1"/>
</dbReference>
<dbReference type="Proteomes" id="UP001500729">
    <property type="component" value="Unassembled WGS sequence"/>
</dbReference>
<dbReference type="RefSeq" id="WP_011873676.1">
    <property type="nucleotide sequence ID" value="NZ_BAAAGS010000023.1"/>
</dbReference>
<protein>
    <submittedName>
        <fullName evidence="3">Universal stress protein</fullName>
    </submittedName>
</protein>
<dbReference type="InterPro" id="IPR006016">
    <property type="entry name" value="UspA"/>
</dbReference>
<dbReference type="PANTHER" id="PTHR46268">
    <property type="entry name" value="STRESS RESPONSE PROTEIN NHAX"/>
    <property type="match status" value="1"/>
</dbReference>
<dbReference type="PANTHER" id="PTHR46268:SF6">
    <property type="entry name" value="UNIVERSAL STRESS PROTEIN UP12"/>
    <property type="match status" value="1"/>
</dbReference>
<dbReference type="InterPro" id="IPR006015">
    <property type="entry name" value="Universal_stress_UspA"/>
</dbReference>
<reference evidence="3 4" key="1">
    <citation type="journal article" date="2019" name="Int. J. Syst. Evol. Microbiol.">
        <title>The Global Catalogue of Microorganisms (GCM) 10K type strain sequencing project: providing services to taxonomists for standard genome sequencing and annotation.</title>
        <authorList>
            <consortium name="The Broad Institute Genomics Platform"/>
            <consortium name="The Broad Institute Genome Sequencing Center for Infectious Disease"/>
            <person name="Wu L."/>
            <person name="Ma J."/>
        </authorList>
    </citation>
    <scope>NUCLEOTIDE SEQUENCE [LARGE SCALE GENOMIC DNA]</scope>
    <source>
        <strain evidence="3 4">JCM 10303</strain>
    </source>
</reference>
<dbReference type="EMBL" id="BAAAGS010000023">
    <property type="protein sequence ID" value="GAA0534266.1"/>
    <property type="molecule type" value="Genomic_DNA"/>
</dbReference>